<reference evidence="1 2" key="1">
    <citation type="submission" date="2017-04" db="EMBL/GenBank/DDBJ databases">
        <title>Draft genome sequence of Tuber borchii Vittad., a whitish edible truffle.</title>
        <authorList>
            <consortium name="DOE Joint Genome Institute"/>
            <person name="Murat C."/>
            <person name="Kuo A."/>
            <person name="Barry K.W."/>
            <person name="Clum A."/>
            <person name="Dockter R.B."/>
            <person name="Fauchery L."/>
            <person name="Iotti M."/>
            <person name="Kohler A."/>
            <person name="Labutti K."/>
            <person name="Lindquist E.A."/>
            <person name="Lipzen A."/>
            <person name="Ohm R.A."/>
            <person name="Wang M."/>
            <person name="Grigoriev I.V."/>
            <person name="Zambonelli A."/>
            <person name="Martin F.M."/>
        </authorList>
    </citation>
    <scope>NUCLEOTIDE SEQUENCE [LARGE SCALE GENOMIC DNA]</scope>
    <source>
        <strain evidence="1 2">Tbo3840</strain>
    </source>
</reference>
<gene>
    <name evidence="1" type="ORF">B9Z19DRAFT_1129187</name>
</gene>
<dbReference type="OrthoDB" id="3248909at2759"/>
<sequence length="315" mass="35567">MVITANFLAVAFRGIFDQSSQPLTSNIMVTYPFTTSIDTEIQRAILVKENLVKTFAKNVQDHWLVINTDVIGGTDLLPWVTDELYFLPFEWKSGNKTGLRTSMTQGYGRNLTCQLLAGNTFQQSSQMNTLQQSSQTNTPLLGINEPTLRSGVGLGPQSLQCKRPKWHASLREPNPRWLGPWRGESKKYSGSSGRNCHQQKDNFRKYAVYTTIICSQQISTGEFRVTVDGEGRVKRFKLIGELKYDDPRLFNRCTSVGDFTAQLAMLFRAPPSHRIDYGIMHNDNSSHSFSQFIGEYLINKTLSDPSTPSRSFEDA</sequence>
<evidence type="ECO:0000313" key="2">
    <source>
        <dbReference type="Proteomes" id="UP000244722"/>
    </source>
</evidence>
<name>A0A2T6ZMU8_TUBBO</name>
<dbReference type="AlphaFoldDB" id="A0A2T6ZMU8"/>
<keyword evidence="2" id="KW-1185">Reference proteome</keyword>
<evidence type="ECO:0000313" key="1">
    <source>
        <dbReference type="EMBL" id="PUU76812.1"/>
    </source>
</evidence>
<protein>
    <submittedName>
        <fullName evidence="1">Uncharacterized protein</fullName>
    </submittedName>
</protein>
<comment type="caution">
    <text evidence="1">The sequence shown here is derived from an EMBL/GenBank/DDBJ whole genome shotgun (WGS) entry which is preliminary data.</text>
</comment>
<proteinExistence type="predicted"/>
<dbReference type="Proteomes" id="UP000244722">
    <property type="component" value="Unassembled WGS sequence"/>
</dbReference>
<accession>A0A2T6ZMU8</accession>
<dbReference type="STRING" id="42251.A0A2T6ZMU8"/>
<dbReference type="EMBL" id="NESQ01000174">
    <property type="protein sequence ID" value="PUU76812.1"/>
    <property type="molecule type" value="Genomic_DNA"/>
</dbReference>
<organism evidence="1 2">
    <name type="scientific">Tuber borchii</name>
    <name type="common">White truffle</name>
    <dbReference type="NCBI Taxonomy" id="42251"/>
    <lineage>
        <taxon>Eukaryota</taxon>
        <taxon>Fungi</taxon>
        <taxon>Dikarya</taxon>
        <taxon>Ascomycota</taxon>
        <taxon>Pezizomycotina</taxon>
        <taxon>Pezizomycetes</taxon>
        <taxon>Pezizales</taxon>
        <taxon>Tuberaceae</taxon>
        <taxon>Tuber</taxon>
    </lineage>
</organism>